<dbReference type="InterPro" id="IPR045865">
    <property type="entry name" value="ACT-like_dom_sf"/>
</dbReference>
<evidence type="ECO:0000256" key="16">
    <source>
        <dbReference type="PIRSR" id="PIRSR000726-1"/>
    </source>
</evidence>
<feature type="binding site" evidence="16">
    <location>
        <begin position="173"/>
        <end position="174"/>
    </location>
    <ligand>
        <name>ATP</name>
        <dbReference type="ChEBI" id="CHEBI:30616"/>
    </ligand>
</feature>
<evidence type="ECO:0000259" key="20">
    <source>
        <dbReference type="Pfam" id="PF22468"/>
    </source>
</evidence>
<comment type="catalytic activity">
    <reaction evidence="15 17">
        <text>L-aspartate + ATP = 4-phospho-L-aspartate + ADP</text>
        <dbReference type="Rhea" id="RHEA:23776"/>
        <dbReference type="ChEBI" id="CHEBI:29991"/>
        <dbReference type="ChEBI" id="CHEBI:30616"/>
        <dbReference type="ChEBI" id="CHEBI:57535"/>
        <dbReference type="ChEBI" id="CHEBI:456216"/>
        <dbReference type="EC" id="2.7.2.4"/>
    </reaction>
</comment>
<dbReference type="Pfam" id="PF22468">
    <property type="entry name" value="ACT_9"/>
    <property type="match status" value="1"/>
</dbReference>
<evidence type="ECO:0000256" key="18">
    <source>
        <dbReference type="RuleBase" id="RU004249"/>
    </source>
</evidence>
<dbReference type="Gene3D" id="3.40.1160.10">
    <property type="entry name" value="Acetylglutamate kinase-like"/>
    <property type="match status" value="1"/>
</dbReference>
<dbReference type="AlphaFoldDB" id="A0A0F0GWE0"/>
<dbReference type="InterPro" id="IPR001048">
    <property type="entry name" value="Asp/Glu/Uridylate_kinase"/>
</dbReference>
<evidence type="ECO:0000256" key="1">
    <source>
        <dbReference type="ARBA" id="ARBA00002843"/>
    </source>
</evidence>
<evidence type="ECO:0000256" key="6">
    <source>
        <dbReference type="ARBA" id="ARBA00013059"/>
    </source>
</evidence>
<evidence type="ECO:0000256" key="7">
    <source>
        <dbReference type="ARBA" id="ARBA00016273"/>
    </source>
</evidence>
<protein>
    <recommendedName>
        <fullName evidence="7 17">Aspartokinase</fullName>
        <ecNumber evidence="6 17">2.7.2.4</ecNumber>
    </recommendedName>
</protein>
<comment type="pathway">
    <text evidence="4 18">Amino-acid biosynthesis; L-threonine biosynthesis; L-threonine from L-aspartate: step 1/5.</text>
</comment>
<keyword evidence="9 17" id="KW-0808">Transferase</keyword>
<dbReference type="UniPathway" id="UPA00051">
    <property type="reaction ID" value="UER00462"/>
</dbReference>
<dbReference type="PIRSF" id="PIRSF000726">
    <property type="entry name" value="Asp_kin"/>
    <property type="match status" value="1"/>
</dbReference>
<dbReference type="UniPathway" id="UPA00050">
    <property type="reaction ID" value="UER00461"/>
</dbReference>
<proteinExistence type="inferred from homology"/>
<evidence type="ECO:0000256" key="12">
    <source>
        <dbReference type="ARBA" id="ARBA00022840"/>
    </source>
</evidence>
<sequence>MKVTVRKYGGSSLSNLKRVHSVAGDVAHARASGSRVVVVVSAMGDTTDALLGLVDEVTPTPPAREVDTLLATGERQSAALLAMALQDMGVPAVSLDGAQAGIGVVGDHRAGVIEELDTARIAEQLTRNAVVVVAGFHGTNDTGDVVTLGRGGSDTTAVAVAAALAADRCEIFTDVAGICTADPRVVPRARVLQVVTAAEMAEMAFAGAGVVHPRAVELAALYELDVHVGSSLDNRIGTVVRGGRMKQLETRNVVTAVVHDESSVLFHVNSPGGDGLCTVLDELSASSAAADMLTMSDQAVSFTVGADAADGLREALTRAGLHVRAEPATGKVSIVGTGLSSRPDVTSRLSRCLREAGVAVTHAWASQARASVIVPRDRTADAVNIVHDEFGLEVST</sequence>
<dbReference type="SUPFAM" id="SSF55021">
    <property type="entry name" value="ACT-like"/>
    <property type="match status" value="1"/>
</dbReference>
<dbReference type="GO" id="GO:0009090">
    <property type="term" value="P:homoserine biosynthetic process"/>
    <property type="evidence" value="ECO:0007669"/>
    <property type="project" value="TreeGrafter"/>
</dbReference>
<dbReference type="GO" id="GO:0019877">
    <property type="term" value="P:diaminopimelate biosynthetic process"/>
    <property type="evidence" value="ECO:0007669"/>
    <property type="project" value="UniProtKB-KW"/>
</dbReference>
<feature type="domain" description="Aspartate/glutamate/uridylate kinase" evidence="19">
    <location>
        <begin position="2"/>
        <end position="229"/>
    </location>
</feature>
<keyword evidence="11 17" id="KW-0418">Kinase</keyword>
<keyword evidence="12 16" id="KW-0067">ATP-binding</keyword>
<dbReference type="InterPro" id="IPR005260">
    <property type="entry name" value="Asp_kin_monofn"/>
</dbReference>
<comment type="pathway">
    <text evidence="2 18">Amino-acid biosynthesis; L-lysine biosynthesis via DAP pathway; (S)-tetrahydrodipicolinate from L-aspartate: step 1/4.</text>
</comment>
<evidence type="ECO:0000256" key="3">
    <source>
        <dbReference type="ARBA" id="ARBA00004986"/>
    </source>
</evidence>
<dbReference type="UniPathway" id="UPA00034">
    <property type="reaction ID" value="UER00015"/>
</dbReference>
<evidence type="ECO:0000256" key="9">
    <source>
        <dbReference type="ARBA" id="ARBA00022679"/>
    </source>
</evidence>
<feature type="domain" description="Aspartokinase ACT" evidence="20">
    <location>
        <begin position="332"/>
        <end position="390"/>
    </location>
</feature>
<dbReference type="NCBIfam" id="TIGR00657">
    <property type="entry name" value="asp_kinases"/>
    <property type="match status" value="1"/>
</dbReference>
<dbReference type="GO" id="GO:0004072">
    <property type="term" value="F:aspartate kinase activity"/>
    <property type="evidence" value="ECO:0007669"/>
    <property type="project" value="UniProtKB-EC"/>
</dbReference>
<evidence type="ECO:0000256" key="15">
    <source>
        <dbReference type="ARBA" id="ARBA00047872"/>
    </source>
</evidence>
<evidence type="ECO:0000256" key="2">
    <source>
        <dbReference type="ARBA" id="ARBA00004766"/>
    </source>
</evidence>
<dbReference type="PANTHER" id="PTHR21499">
    <property type="entry name" value="ASPARTATE KINASE"/>
    <property type="match status" value="1"/>
</dbReference>
<feature type="binding site" evidence="16">
    <location>
        <begin position="7"/>
        <end position="10"/>
    </location>
    <ligand>
        <name>ATP</name>
        <dbReference type="ChEBI" id="CHEBI:30616"/>
    </ligand>
</feature>
<dbReference type="InterPro" id="IPR054352">
    <property type="entry name" value="ACT_Aspartokinase"/>
</dbReference>
<dbReference type="Proteomes" id="UP000033393">
    <property type="component" value="Unassembled WGS sequence"/>
</dbReference>
<dbReference type="OrthoDB" id="9799110at2"/>
<name>A0A0F0GWE0_LENAE</name>
<evidence type="ECO:0000256" key="5">
    <source>
        <dbReference type="ARBA" id="ARBA00010122"/>
    </source>
</evidence>
<comment type="function">
    <text evidence="1">Catalyzes the phosphorylation of the beta-carboxyl group of aspartic acid with ATP to yield 4-phospho-L-aspartate, which is involved in the branched biosynthetic pathway leading to the biosynthesis of amino acids lysine, threonine, isoleucine and methionine.</text>
</comment>
<keyword evidence="10 16" id="KW-0547">Nucleotide-binding</keyword>
<organism evidence="21 22">
    <name type="scientific">Lentzea aerocolonigenes</name>
    <name type="common">Lechevalieria aerocolonigenes</name>
    <name type="synonym">Saccharothrix aerocolonigenes</name>
    <dbReference type="NCBI Taxonomy" id="68170"/>
    <lineage>
        <taxon>Bacteria</taxon>
        <taxon>Bacillati</taxon>
        <taxon>Actinomycetota</taxon>
        <taxon>Actinomycetes</taxon>
        <taxon>Pseudonocardiales</taxon>
        <taxon>Pseudonocardiaceae</taxon>
        <taxon>Lentzea</taxon>
    </lineage>
</organism>
<gene>
    <name evidence="21" type="ORF">UK23_22010</name>
</gene>
<evidence type="ECO:0000313" key="22">
    <source>
        <dbReference type="Proteomes" id="UP000033393"/>
    </source>
</evidence>
<dbReference type="EC" id="2.7.2.4" evidence="6 17"/>
<keyword evidence="13" id="KW-0220">Diaminopimelate biosynthesis</keyword>
<evidence type="ECO:0000256" key="11">
    <source>
        <dbReference type="ARBA" id="ARBA00022777"/>
    </source>
</evidence>
<evidence type="ECO:0000256" key="4">
    <source>
        <dbReference type="ARBA" id="ARBA00005139"/>
    </source>
</evidence>
<keyword evidence="14" id="KW-0457">Lysine biosynthesis</keyword>
<evidence type="ECO:0000256" key="10">
    <source>
        <dbReference type="ARBA" id="ARBA00022741"/>
    </source>
</evidence>
<dbReference type="SUPFAM" id="SSF53633">
    <property type="entry name" value="Carbamate kinase-like"/>
    <property type="match status" value="1"/>
</dbReference>
<comment type="caution">
    <text evidence="21">The sequence shown here is derived from an EMBL/GenBank/DDBJ whole genome shotgun (WGS) entry which is preliminary data.</text>
</comment>
<dbReference type="PANTHER" id="PTHR21499:SF3">
    <property type="entry name" value="ASPARTOKINASE"/>
    <property type="match status" value="1"/>
</dbReference>
<evidence type="ECO:0000256" key="13">
    <source>
        <dbReference type="ARBA" id="ARBA00022915"/>
    </source>
</evidence>
<dbReference type="GO" id="GO:0009089">
    <property type="term" value="P:lysine biosynthetic process via diaminopimelate"/>
    <property type="evidence" value="ECO:0007669"/>
    <property type="project" value="UniProtKB-UniPathway"/>
</dbReference>
<dbReference type="PROSITE" id="PS00324">
    <property type="entry name" value="ASPARTOKINASE"/>
    <property type="match status" value="1"/>
</dbReference>
<feature type="binding site" evidence="16">
    <location>
        <position position="74"/>
    </location>
    <ligand>
        <name>substrate</name>
    </ligand>
</feature>
<keyword evidence="8 18" id="KW-0028">Amino-acid biosynthesis</keyword>
<dbReference type="PATRIC" id="fig|68170.10.peg.5476"/>
<comment type="pathway">
    <text evidence="3 18">Amino-acid biosynthesis; L-methionine biosynthesis via de novo pathway; L-homoserine from L-aspartate: step 1/3.</text>
</comment>
<dbReference type="GO" id="GO:0005829">
    <property type="term" value="C:cytosol"/>
    <property type="evidence" value="ECO:0007669"/>
    <property type="project" value="TreeGrafter"/>
</dbReference>
<evidence type="ECO:0000313" key="21">
    <source>
        <dbReference type="EMBL" id="KJK46891.1"/>
    </source>
</evidence>
<feature type="binding site" evidence="16">
    <location>
        <position position="47"/>
    </location>
    <ligand>
        <name>substrate</name>
    </ligand>
</feature>
<dbReference type="InterPro" id="IPR036393">
    <property type="entry name" value="AceGlu_kinase-like_sf"/>
</dbReference>
<reference evidence="21 22" key="1">
    <citation type="submission" date="2015-02" db="EMBL/GenBank/DDBJ databases">
        <authorList>
            <person name="Ju K.-S."/>
            <person name="Doroghazi J.R."/>
            <person name="Metcalf W."/>
        </authorList>
    </citation>
    <scope>NUCLEOTIDE SEQUENCE [LARGE SCALE GENOMIC DNA]</scope>
    <source>
        <strain evidence="21 22">NRRL B-16140</strain>
    </source>
</reference>
<dbReference type="Gene3D" id="3.30.2130.10">
    <property type="entry name" value="VC0802-like"/>
    <property type="match status" value="1"/>
</dbReference>
<dbReference type="GO" id="GO:0009088">
    <property type="term" value="P:threonine biosynthetic process"/>
    <property type="evidence" value="ECO:0007669"/>
    <property type="project" value="UniProtKB-UniPathway"/>
</dbReference>
<comment type="similarity">
    <text evidence="5 17">Belongs to the aspartokinase family.</text>
</comment>
<dbReference type="EMBL" id="JYJG01000151">
    <property type="protein sequence ID" value="KJK46891.1"/>
    <property type="molecule type" value="Genomic_DNA"/>
</dbReference>
<evidence type="ECO:0000256" key="14">
    <source>
        <dbReference type="ARBA" id="ARBA00023154"/>
    </source>
</evidence>
<feature type="binding site" evidence="16">
    <location>
        <position position="184"/>
    </location>
    <ligand>
        <name>ATP</name>
        <dbReference type="ChEBI" id="CHEBI:30616"/>
    </ligand>
</feature>
<evidence type="ECO:0000259" key="19">
    <source>
        <dbReference type="Pfam" id="PF00696"/>
    </source>
</evidence>
<dbReference type="GO" id="GO:0005524">
    <property type="term" value="F:ATP binding"/>
    <property type="evidence" value="ECO:0007669"/>
    <property type="project" value="UniProtKB-KW"/>
</dbReference>
<accession>A0A0F0GWE0</accession>
<dbReference type="InterPro" id="IPR018042">
    <property type="entry name" value="Aspartate_kinase_CS"/>
</dbReference>
<dbReference type="InterPro" id="IPR001341">
    <property type="entry name" value="Asp_kinase"/>
</dbReference>
<evidence type="ECO:0000256" key="17">
    <source>
        <dbReference type="RuleBase" id="RU003448"/>
    </source>
</evidence>
<keyword evidence="22" id="KW-1185">Reference proteome</keyword>
<dbReference type="Pfam" id="PF00696">
    <property type="entry name" value="AA_kinase"/>
    <property type="match status" value="1"/>
</dbReference>
<dbReference type="NCBIfam" id="NF005155">
    <property type="entry name" value="PRK06635.1-4"/>
    <property type="match status" value="1"/>
</dbReference>
<evidence type="ECO:0000256" key="8">
    <source>
        <dbReference type="ARBA" id="ARBA00022605"/>
    </source>
</evidence>
<dbReference type="RefSeq" id="WP_045313476.1">
    <property type="nucleotide sequence ID" value="NZ_JYJG01000151.1"/>
</dbReference>